<dbReference type="Pfam" id="PF00512">
    <property type="entry name" value="HisKA"/>
    <property type="match status" value="1"/>
</dbReference>
<dbReference type="PRINTS" id="PR00344">
    <property type="entry name" value="BCTRLSENSOR"/>
</dbReference>
<dbReference type="SMART" id="SM00304">
    <property type="entry name" value="HAMP"/>
    <property type="match status" value="1"/>
</dbReference>
<keyword evidence="10" id="KW-0067">ATP-binding</keyword>
<dbReference type="CDD" id="cd00130">
    <property type="entry name" value="PAS"/>
    <property type="match status" value="1"/>
</dbReference>
<keyword evidence="9 16" id="KW-0418">Kinase</keyword>
<keyword evidence="12" id="KW-0472">Membrane</keyword>
<dbReference type="KEGG" id="cpc:Cpar_0658"/>
<dbReference type="InterPro" id="IPR005467">
    <property type="entry name" value="His_kinase_dom"/>
</dbReference>
<dbReference type="SUPFAM" id="SSF55874">
    <property type="entry name" value="ATPase domain of HSP90 chaperone/DNA topoisomerase II/histidine kinase"/>
    <property type="match status" value="1"/>
</dbReference>
<evidence type="ECO:0000259" key="15">
    <source>
        <dbReference type="PROSITE" id="PS50885"/>
    </source>
</evidence>
<evidence type="ECO:0000256" key="11">
    <source>
        <dbReference type="ARBA" id="ARBA00023012"/>
    </source>
</evidence>
<dbReference type="PROSITE" id="PS50112">
    <property type="entry name" value="PAS"/>
    <property type="match status" value="1"/>
</dbReference>
<evidence type="ECO:0000256" key="2">
    <source>
        <dbReference type="ARBA" id="ARBA00004236"/>
    </source>
</evidence>
<dbReference type="GO" id="GO:0005886">
    <property type="term" value="C:plasma membrane"/>
    <property type="evidence" value="ECO:0007669"/>
    <property type="project" value="UniProtKB-SubCell"/>
</dbReference>
<evidence type="ECO:0000256" key="6">
    <source>
        <dbReference type="ARBA" id="ARBA00022553"/>
    </source>
</evidence>
<dbReference type="PANTHER" id="PTHR45453">
    <property type="entry name" value="PHOSPHATE REGULON SENSOR PROTEIN PHOR"/>
    <property type="match status" value="1"/>
</dbReference>
<accession>B3QMC5</accession>
<dbReference type="EMBL" id="CP001099">
    <property type="protein sequence ID" value="ACF11078.1"/>
    <property type="molecule type" value="Genomic_DNA"/>
</dbReference>
<evidence type="ECO:0000259" key="13">
    <source>
        <dbReference type="PROSITE" id="PS50109"/>
    </source>
</evidence>
<dbReference type="Proteomes" id="UP000008811">
    <property type="component" value="Chromosome"/>
</dbReference>
<evidence type="ECO:0000256" key="4">
    <source>
        <dbReference type="ARBA" id="ARBA00012438"/>
    </source>
</evidence>
<keyword evidence="5" id="KW-1003">Cell membrane</keyword>
<dbReference type="InterPro" id="IPR003594">
    <property type="entry name" value="HATPase_dom"/>
</dbReference>
<feature type="domain" description="PAS" evidence="14">
    <location>
        <begin position="246"/>
        <end position="281"/>
    </location>
</feature>
<dbReference type="SMART" id="SM00388">
    <property type="entry name" value="HisKA"/>
    <property type="match status" value="1"/>
</dbReference>
<dbReference type="GO" id="GO:0000155">
    <property type="term" value="F:phosphorelay sensor kinase activity"/>
    <property type="evidence" value="ECO:0007669"/>
    <property type="project" value="InterPro"/>
</dbReference>
<evidence type="ECO:0000259" key="14">
    <source>
        <dbReference type="PROSITE" id="PS50112"/>
    </source>
</evidence>
<dbReference type="InterPro" id="IPR035965">
    <property type="entry name" value="PAS-like_dom_sf"/>
</dbReference>
<dbReference type="PROSITE" id="PS50885">
    <property type="entry name" value="HAMP"/>
    <property type="match status" value="1"/>
</dbReference>
<dbReference type="InterPro" id="IPR004358">
    <property type="entry name" value="Sig_transdc_His_kin-like_C"/>
</dbReference>
<evidence type="ECO:0000256" key="7">
    <source>
        <dbReference type="ARBA" id="ARBA00022679"/>
    </source>
</evidence>
<dbReference type="SMART" id="SM00091">
    <property type="entry name" value="PAS"/>
    <property type="match status" value="1"/>
</dbReference>
<dbReference type="RefSeq" id="WP_012501911.1">
    <property type="nucleotide sequence ID" value="NC_011027.1"/>
</dbReference>
<evidence type="ECO:0000256" key="5">
    <source>
        <dbReference type="ARBA" id="ARBA00022475"/>
    </source>
</evidence>
<keyword evidence="7 16" id="KW-0808">Transferase</keyword>
<dbReference type="InterPro" id="IPR003660">
    <property type="entry name" value="HAMP_dom"/>
</dbReference>
<reference evidence="16" key="1">
    <citation type="submission" date="2008-06" db="EMBL/GenBank/DDBJ databases">
        <title>Complete sequence of Chlorobaculum parvum NCIB 8327.</title>
        <authorList>
            <consortium name="US DOE Joint Genome Institute"/>
            <person name="Lucas S."/>
            <person name="Copeland A."/>
            <person name="Lapidus A."/>
            <person name="Glavina del Rio T."/>
            <person name="Dalin E."/>
            <person name="Tice H."/>
            <person name="Bruce D."/>
            <person name="Goodwin L."/>
            <person name="Pitluck S."/>
            <person name="Schmutz J."/>
            <person name="Larimer F."/>
            <person name="Land M."/>
            <person name="Hauser L."/>
            <person name="Kyrpides N."/>
            <person name="Mikhailova N."/>
            <person name="Zhao F."/>
            <person name="Li T."/>
            <person name="Liu Z."/>
            <person name="Overmann J."/>
            <person name="Bryant D.A."/>
            <person name="Richardson P."/>
        </authorList>
    </citation>
    <scope>NUCLEOTIDE SEQUENCE [LARGE SCALE GENOMIC DNA]</scope>
    <source>
        <strain evidence="16">NCIB 8327</strain>
    </source>
</reference>
<evidence type="ECO:0000256" key="1">
    <source>
        <dbReference type="ARBA" id="ARBA00000085"/>
    </source>
</evidence>
<dbReference type="SMART" id="SM00387">
    <property type="entry name" value="HATPase_c"/>
    <property type="match status" value="1"/>
</dbReference>
<dbReference type="HOGENOM" id="CLU_000445_89_2_10"/>
<dbReference type="CDD" id="cd00082">
    <property type="entry name" value="HisKA"/>
    <property type="match status" value="1"/>
</dbReference>
<dbReference type="InterPro" id="IPR036890">
    <property type="entry name" value="HATPase_C_sf"/>
</dbReference>
<keyword evidence="11" id="KW-0902">Two-component regulatory system</keyword>
<dbReference type="GO" id="GO:0004721">
    <property type="term" value="F:phosphoprotein phosphatase activity"/>
    <property type="evidence" value="ECO:0007669"/>
    <property type="project" value="TreeGrafter"/>
</dbReference>
<evidence type="ECO:0000256" key="8">
    <source>
        <dbReference type="ARBA" id="ARBA00022741"/>
    </source>
</evidence>
<feature type="domain" description="HAMP" evidence="15">
    <location>
        <begin position="193"/>
        <end position="245"/>
    </location>
</feature>
<dbReference type="Gene3D" id="3.30.565.10">
    <property type="entry name" value="Histidine kinase-like ATPase, C-terminal domain"/>
    <property type="match status" value="1"/>
</dbReference>
<dbReference type="NCBIfam" id="TIGR00229">
    <property type="entry name" value="sensory_box"/>
    <property type="match status" value="1"/>
</dbReference>
<dbReference type="CDD" id="cd06225">
    <property type="entry name" value="HAMP"/>
    <property type="match status" value="1"/>
</dbReference>
<evidence type="ECO:0000256" key="3">
    <source>
        <dbReference type="ARBA" id="ARBA00004314"/>
    </source>
</evidence>
<dbReference type="GO" id="GO:0016036">
    <property type="term" value="P:cellular response to phosphate starvation"/>
    <property type="evidence" value="ECO:0007669"/>
    <property type="project" value="TreeGrafter"/>
</dbReference>
<proteinExistence type="predicted"/>
<sequence length="596" mass="66385">MKAKVSFRLGLVFGLIVFFSLALSYVYQGRHLREVVFKTVRAGLLHDLKLNAGMLDQRPDGWPDIALSDRWADKVGKALDLRVTLIDLDGRVIGDSYIPTEKIPSIPNHRDRVEIKSALSSGLGESKRFSETIRENMLYMAMPVGKPDTWAVLRLAKPLHDIGQVEAQIDRGIEGGLFWALLLALTAGGLSAFFLSRPLGRIADAADRFLHGETEVQIPVKHDDEIGRLARAFNYLSEEIVRLTRKEEWLREVLSSIRESIIVTNASGEIVLANPAASRLFMIEGARKRSIPVDHIELPEMRELFVRVHARQSGIYNEELSVMTARGERVFKVTAVPVVKGEQFDGTVLVINDITRLRNLERTRRDFVSSVSHELRTPLASIKGYTETLLEGAVNDPEHATAFLRIIQQESEQLTALINDVLDLSRIESGKIIYNFEPVDVKPALEKTMALFEPAASRKGVRIELNVPDGLPPVLADRNYFDIVMRNLIDNAVKYVDANRGRVRVSACKADQNVAIEVSDNGIGIPQADLKRIFERFYRVDKARSRELAGTGLGLSIVKHILLAHKGNVEVRSKTNSGSTFTVTFPIAGKEAASST</sequence>
<dbReference type="PANTHER" id="PTHR45453:SF1">
    <property type="entry name" value="PHOSPHATE REGULON SENSOR PROTEIN PHOR"/>
    <property type="match status" value="1"/>
</dbReference>
<dbReference type="PROSITE" id="PS50109">
    <property type="entry name" value="HIS_KIN"/>
    <property type="match status" value="1"/>
</dbReference>
<comment type="subcellular location">
    <subcellularLocation>
        <location evidence="2">Cell membrane</location>
    </subcellularLocation>
    <subcellularLocation>
        <location evidence="3">Membrane raft</location>
        <topology evidence="3">Multi-pass membrane protein</topology>
    </subcellularLocation>
</comment>
<keyword evidence="17" id="KW-1185">Reference proteome</keyword>
<dbReference type="EC" id="2.7.13.3" evidence="4"/>
<dbReference type="CDD" id="cd00075">
    <property type="entry name" value="HATPase"/>
    <property type="match status" value="1"/>
</dbReference>
<dbReference type="GO" id="GO:0045121">
    <property type="term" value="C:membrane raft"/>
    <property type="evidence" value="ECO:0007669"/>
    <property type="project" value="UniProtKB-SubCell"/>
</dbReference>
<dbReference type="FunFam" id="1.10.287.130:FF:000001">
    <property type="entry name" value="Two-component sensor histidine kinase"/>
    <property type="match status" value="1"/>
</dbReference>
<dbReference type="STRING" id="517417.Cpar_0658"/>
<dbReference type="eggNOG" id="COG5002">
    <property type="taxonomic scope" value="Bacteria"/>
</dbReference>
<evidence type="ECO:0000313" key="17">
    <source>
        <dbReference type="Proteomes" id="UP000008811"/>
    </source>
</evidence>
<comment type="catalytic activity">
    <reaction evidence="1">
        <text>ATP + protein L-histidine = ADP + protein N-phospho-L-histidine.</text>
        <dbReference type="EC" id="2.7.13.3"/>
    </reaction>
</comment>
<feature type="domain" description="Histidine kinase" evidence="13">
    <location>
        <begin position="370"/>
        <end position="589"/>
    </location>
</feature>
<dbReference type="Gene3D" id="1.10.287.130">
    <property type="match status" value="1"/>
</dbReference>
<gene>
    <name evidence="16" type="ordered locus">Cpar_0658</name>
</gene>
<dbReference type="AlphaFoldDB" id="B3QMC5"/>
<name>B3QMC5_CHLP8</name>
<dbReference type="SUPFAM" id="SSF158472">
    <property type="entry name" value="HAMP domain-like"/>
    <property type="match status" value="1"/>
</dbReference>
<dbReference type="InterPro" id="IPR000014">
    <property type="entry name" value="PAS"/>
</dbReference>
<evidence type="ECO:0000256" key="10">
    <source>
        <dbReference type="ARBA" id="ARBA00022840"/>
    </source>
</evidence>
<dbReference type="SUPFAM" id="SSF55785">
    <property type="entry name" value="PYP-like sensor domain (PAS domain)"/>
    <property type="match status" value="1"/>
</dbReference>
<dbReference type="GO" id="GO:0005524">
    <property type="term" value="F:ATP binding"/>
    <property type="evidence" value="ECO:0007669"/>
    <property type="project" value="UniProtKB-KW"/>
</dbReference>
<dbReference type="InterPro" id="IPR003661">
    <property type="entry name" value="HisK_dim/P_dom"/>
</dbReference>
<dbReference type="Pfam" id="PF00672">
    <property type="entry name" value="HAMP"/>
    <property type="match status" value="1"/>
</dbReference>
<dbReference type="InterPro" id="IPR036097">
    <property type="entry name" value="HisK_dim/P_sf"/>
</dbReference>
<keyword evidence="6" id="KW-0597">Phosphoprotein</keyword>
<dbReference type="FunFam" id="3.30.565.10:FF:000023">
    <property type="entry name" value="PAS domain-containing sensor histidine kinase"/>
    <property type="match status" value="1"/>
</dbReference>
<keyword evidence="8" id="KW-0547">Nucleotide-binding</keyword>
<dbReference type="Pfam" id="PF02518">
    <property type="entry name" value="HATPase_c"/>
    <property type="match status" value="1"/>
</dbReference>
<dbReference type="InterPro" id="IPR050351">
    <property type="entry name" value="BphY/WalK/GraS-like"/>
</dbReference>
<protein>
    <recommendedName>
        <fullName evidence="4">histidine kinase</fullName>
        <ecNumber evidence="4">2.7.13.3</ecNumber>
    </recommendedName>
</protein>
<dbReference type="SUPFAM" id="SSF47384">
    <property type="entry name" value="Homodimeric domain of signal transducing histidine kinase"/>
    <property type="match status" value="1"/>
</dbReference>
<evidence type="ECO:0000256" key="9">
    <source>
        <dbReference type="ARBA" id="ARBA00022777"/>
    </source>
</evidence>
<organism evidence="16 17">
    <name type="scientific">Chlorobaculum parvum (strain DSM 263 / NCIMB 8327)</name>
    <name type="common">Chlorobium vibrioforme subsp. thiosulfatophilum</name>
    <dbReference type="NCBI Taxonomy" id="517417"/>
    <lineage>
        <taxon>Bacteria</taxon>
        <taxon>Pseudomonadati</taxon>
        <taxon>Chlorobiota</taxon>
        <taxon>Chlorobiia</taxon>
        <taxon>Chlorobiales</taxon>
        <taxon>Chlorobiaceae</taxon>
        <taxon>Chlorobaculum</taxon>
    </lineage>
</organism>
<dbReference type="Gene3D" id="3.30.450.20">
    <property type="entry name" value="PAS domain"/>
    <property type="match status" value="1"/>
</dbReference>
<dbReference type="Gene3D" id="1.10.8.500">
    <property type="entry name" value="HAMP domain in histidine kinase"/>
    <property type="match status" value="1"/>
</dbReference>
<evidence type="ECO:0000313" key="16">
    <source>
        <dbReference type="EMBL" id="ACF11078.1"/>
    </source>
</evidence>
<evidence type="ECO:0000256" key="12">
    <source>
        <dbReference type="ARBA" id="ARBA00023136"/>
    </source>
</evidence>